<reference evidence="8" key="1">
    <citation type="submission" date="2022-12" db="EMBL/GenBank/DDBJ databases">
        <title>Reference genome sequencing for broad-spectrum identification of bacterial and archaeal isolates by mass spectrometry.</title>
        <authorList>
            <person name="Sekiguchi Y."/>
            <person name="Tourlousse D.M."/>
        </authorList>
    </citation>
    <scope>NUCLEOTIDE SEQUENCE</scope>
    <source>
        <strain evidence="8">H2</strain>
    </source>
</reference>
<feature type="transmembrane region" description="Helical" evidence="6">
    <location>
        <begin position="95"/>
        <end position="113"/>
    </location>
</feature>
<dbReference type="RefSeq" id="WP_214185435.1">
    <property type="nucleotide sequence ID" value="NZ_BSDS01000002.1"/>
</dbReference>
<name>A0A9W6G1W7_9BACT</name>
<feature type="transmembrane region" description="Helical" evidence="6">
    <location>
        <begin position="6"/>
        <end position="26"/>
    </location>
</feature>
<dbReference type="Proteomes" id="UP001144352">
    <property type="component" value="Unassembled WGS sequence"/>
</dbReference>
<evidence type="ECO:0000256" key="1">
    <source>
        <dbReference type="ARBA" id="ARBA00004651"/>
    </source>
</evidence>
<dbReference type="PANTHER" id="PTHR35007:SF1">
    <property type="entry name" value="PILUS ASSEMBLY PROTEIN"/>
    <property type="match status" value="1"/>
</dbReference>
<dbReference type="EMBL" id="BSDS01000002">
    <property type="protein sequence ID" value="GLI38920.1"/>
    <property type="molecule type" value="Genomic_DNA"/>
</dbReference>
<comment type="subcellular location">
    <subcellularLocation>
        <location evidence="1">Cell membrane</location>
        <topology evidence="1">Multi-pass membrane protein</topology>
    </subcellularLocation>
</comment>
<dbReference type="InterPro" id="IPR042094">
    <property type="entry name" value="T2SS_GspF_sf"/>
</dbReference>
<evidence type="ECO:0000259" key="7">
    <source>
        <dbReference type="Pfam" id="PF00482"/>
    </source>
</evidence>
<evidence type="ECO:0000313" key="9">
    <source>
        <dbReference type="Proteomes" id="UP001144352"/>
    </source>
</evidence>
<sequence>MIAVVILTFIAVFLIVCALFFAVTAAKESSAAVLKRRLRRMAGSSSDLLSMPDDLRTEIIKETPPLDRLFSRIPALQNVERLLDHAGLKITLTNFLLYSFVATVVIFAVVYILSRRYLLATGFSVVTIVGIFLFLYYKKNQRLDKFTEQLPEALNMMSRSLRAGHSLTSAVELVGDEIAEPAKELFKTAYEQQKLGLRITDALINMVDRIDCVDLRFFTTAVSINSEVGGNLAEILDKLADTIRERLKIKRQVRVFTAQGRMSGYVLGALPIVTFLIFNMIMPGYEDVLIKEREGQYILGYAIISQLLGFLFIRKIINIRI</sequence>
<dbReference type="InterPro" id="IPR018076">
    <property type="entry name" value="T2SS_GspF_dom"/>
</dbReference>
<feature type="domain" description="Type II secretion system protein GspF" evidence="7">
    <location>
        <begin position="154"/>
        <end position="278"/>
    </location>
</feature>
<feature type="transmembrane region" description="Helical" evidence="6">
    <location>
        <begin position="264"/>
        <end position="285"/>
    </location>
</feature>
<dbReference type="AlphaFoldDB" id="A0A9W6G1W7"/>
<keyword evidence="4 6" id="KW-1133">Transmembrane helix</keyword>
<evidence type="ECO:0000256" key="2">
    <source>
        <dbReference type="ARBA" id="ARBA00022475"/>
    </source>
</evidence>
<feature type="transmembrane region" description="Helical" evidence="6">
    <location>
        <begin position="297"/>
        <end position="317"/>
    </location>
</feature>
<dbReference type="PANTHER" id="PTHR35007">
    <property type="entry name" value="INTEGRAL MEMBRANE PROTEIN-RELATED"/>
    <property type="match status" value="1"/>
</dbReference>
<protein>
    <submittedName>
        <fullName evidence="8">Secretion protein</fullName>
    </submittedName>
</protein>
<evidence type="ECO:0000256" key="6">
    <source>
        <dbReference type="SAM" id="Phobius"/>
    </source>
</evidence>
<evidence type="ECO:0000256" key="3">
    <source>
        <dbReference type="ARBA" id="ARBA00022692"/>
    </source>
</evidence>
<dbReference type="GO" id="GO:0005886">
    <property type="term" value="C:plasma membrane"/>
    <property type="evidence" value="ECO:0007669"/>
    <property type="project" value="UniProtKB-SubCell"/>
</dbReference>
<feature type="transmembrane region" description="Helical" evidence="6">
    <location>
        <begin position="119"/>
        <end position="137"/>
    </location>
</feature>
<gene>
    <name evidence="8" type="primary">tadB</name>
    <name evidence="8" type="ORF">GHYDROH2_24210</name>
</gene>
<comment type="caution">
    <text evidence="8">The sequence shown here is derived from an EMBL/GenBank/DDBJ whole genome shotgun (WGS) entry which is preliminary data.</text>
</comment>
<evidence type="ECO:0000256" key="5">
    <source>
        <dbReference type="ARBA" id="ARBA00023136"/>
    </source>
</evidence>
<keyword evidence="9" id="KW-1185">Reference proteome</keyword>
<evidence type="ECO:0000256" key="4">
    <source>
        <dbReference type="ARBA" id="ARBA00022989"/>
    </source>
</evidence>
<accession>A0A9W6G1W7</accession>
<proteinExistence type="predicted"/>
<keyword evidence="2" id="KW-1003">Cell membrane</keyword>
<keyword evidence="5 6" id="KW-0472">Membrane</keyword>
<dbReference type="Gene3D" id="1.20.81.30">
    <property type="entry name" value="Type II secretion system (T2SS), domain F"/>
    <property type="match status" value="1"/>
</dbReference>
<dbReference type="Pfam" id="PF00482">
    <property type="entry name" value="T2SSF"/>
    <property type="match status" value="1"/>
</dbReference>
<keyword evidence="3 6" id="KW-0812">Transmembrane</keyword>
<evidence type="ECO:0000313" key="8">
    <source>
        <dbReference type="EMBL" id="GLI38920.1"/>
    </source>
</evidence>
<organism evidence="8 9">
    <name type="scientific">Geobacter hydrogenophilus</name>
    <dbReference type="NCBI Taxonomy" id="40983"/>
    <lineage>
        <taxon>Bacteria</taxon>
        <taxon>Pseudomonadati</taxon>
        <taxon>Thermodesulfobacteriota</taxon>
        <taxon>Desulfuromonadia</taxon>
        <taxon>Geobacterales</taxon>
        <taxon>Geobacteraceae</taxon>
        <taxon>Geobacter</taxon>
    </lineage>
</organism>